<feature type="repeat" description="TPR" evidence="3">
    <location>
        <begin position="278"/>
        <end position="311"/>
    </location>
</feature>
<evidence type="ECO:0000313" key="5">
    <source>
        <dbReference type="EMBL" id="VVP45333.1"/>
    </source>
</evidence>
<dbReference type="PANTHER" id="PTHR22904:SF523">
    <property type="entry name" value="STRESS-INDUCED-PHOSPHOPROTEIN 1"/>
    <property type="match status" value="1"/>
</dbReference>
<feature type="repeat" description="TPR" evidence="3">
    <location>
        <begin position="352"/>
        <end position="385"/>
    </location>
</feature>
<evidence type="ECO:0000313" key="6">
    <source>
        <dbReference type="Proteomes" id="UP000375525"/>
    </source>
</evidence>
<evidence type="ECO:0000256" key="4">
    <source>
        <dbReference type="SAM" id="SignalP"/>
    </source>
</evidence>
<keyword evidence="1" id="KW-0677">Repeat</keyword>
<dbReference type="PANTHER" id="PTHR22904">
    <property type="entry name" value="TPR REPEAT CONTAINING PROTEIN"/>
    <property type="match status" value="1"/>
</dbReference>
<evidence type="ECO:0000256" key="1">
    <source>
        <dbReference type="ARBA" id="ARBA00022737"/>
    </source>
</evidence>
<organism evidence="5 6">
    <name type="scientific">Pseudomonas fluorescens</name>
    <dbReference type="NCBI Taxonomy" id="294"/>
    <lineage>
        <taxon>Bacteria</taxon>
        <taxon>Pseudomonadati</taxon>
        <taxon>Pseudomonadota</taxon>
        <taxon>Gammaproteobacteria</taxon>
        <taxon>Pseudomonadales</taxon>
        <taxon>Pseudomonadaceae</taxon>
        <taxon>Pseudomonas</taxon>
    </lineage>
</organism>
<feature type="signal peptide" evidence="4">
    <location>
        <begin position="1"/>
        <end position="21"/>
    </location>
</feature>
<proteinExistence type="predicted"/>
<feature type="chain" id="PRO_5023020794" evidence="4">
    <location>
        <begin position="22"/>
        <end position="397"/>
    </location>
</feature>
<dbReference type="PROSITE" id="PS50005">
    <property type="entry name" value="TPR"/>
    <property type="match status" value="2"/>
</dbReference>
<evidence type="ECO:0000256" key="3">
    <source>
        <dbReference type="PROSITE-ProRule" id="PRU00339"/>
    </source>
</evidence>
<name>A0A5E7PDA4_PSEFL</name>
<reference evidence="5 6" key="1">
    <citation type="submission" date="2019-09" db="EMBL/GenBank/DDBJ databases">
        <authorList>
            <person name="Chandra G."/>
            <person name="Truman W A."/>
        </authorList>
    </citation>
    <scope>NUCLEOTIDE SEQUENCE [LARGE SCALE GENOMIC DNA]</scope>
    <source>
        <strain evidence="5">PS880</strain>
    </source>
</reference>
<dbReference type="SUPFAM" id="SSF48452">
    <property type="entry name" value="TPR-like"/>
    <property type="match status" value="1"/>
</dbReference>
<accession>A0A5E7PDA4</accession>
<evidence type="ECO:0000256" key="2">
    <source>
        <dbReference type="ARBA" id="ARBA00022803"/>
    </source>
</evidence>
<dbReference type="Pfam" id="PF13176">
    <property type="entry name" value="TPR_7"/>
    <property type="match status" value="1"/>
</dbReference>
<dbReference type="EMBL" id="CABVIH010000029">
    <property type="protein sequence ID" value="VVP45333.1"/>
    <property type="molecule type" value="Genomic_DNA"/>
</dbReference>
<keyword evidence="2 3" id="KW-0802">TPR repeat</keyword>
<dbReference type="Gene3D" id="1.25.40.10">
    <property type="entry name" value="Tetratricopeptide repeat domain"/>
    <property type="match status" value="1"/>
</dbReference>
<dbReference type="InterPro" id="IPR019734">
    <property type="entry name" value="TPR_rpt"/>
</dbReference>
<protein>
    <submittedName>
        <fullName evidence="5">Uncharacterized protein</fullName>
    </submittedName>
</protein>
<keyword evidence="4" id="KW-0732">Signal</keyword>
<dbReference type="AlphaFoldDB" id="A0A5E7PDA4"/>
<dbReference type="GO" id="GO:0051879">
    <property type="term" value="F:Hsp90 protein binding"/>
    <property type="evidence" value="ECO:0007669"/>
    <property type="project" value="TreeGrafter"/>
</dbReference>
<gene>
    <name evidence="5" type="ORF">PS880_05066</name>
</gene>
<sequence precursor="true">MKKNTLWVSAFLMVSFLPALAAFPAQAEQLPLEVLSAVVKNQKIADAEVLLQRNGAQNVVGRTNAQGQLTLISEAADDASHLLIIKKPGYSNLVVKCPCKGMTYALSPVQENLDGLRVVLTWGSTPEDLDSHMIFPGNNIYFDNKNGTDAELDVDDTDSYGPETITLQKKHYGDSYVYAVHDYTNISHPNSRQLSNSEAKVFVYMGQSLVRTYYVPQNRSGNLWTVFRITGSGDFQDINSMSGVSVDPDKVLGEVKPLLVDSVAVAAVAISPSARNDAKALNTKGEAAYREGKLEQSIAYFRQAIELDNSYGQAYGNLGLAYQKAGNTAESIWANRKAIALASGSTTATVRAGSYYNIARIYEAAGQFSDALRHYQLAKEQKANPVYDKAIERVQNR</sequence>
<dbReference type="SMART" id="SM00028">
    <property type="entry name" value="TPR"/>
    <property type="match status" value="3"/>
</dbReference>
<dbReference type="Pfam" id="PF13414">
    <property type="entry name" value="TPR_11"/>
    <property type="match status" value="1"/>
</dbReference>
<dbReference type="InterPro" id="IPR011990">
    <property type="entry name" value="TPR-like_helical_dom_sf"/>
</dbReference>
<dbReference type="Proteomes" id="UP000375525">
    <property type="component" value="Unassembled WGS sequence"/>
</dbReference>